<evidence type="ECO:0000256" key="2">
    <source>
        <dbReference type="ARBA" id="ARBA00022631"/>
    </source>
</evidence>
<comment type="subunit">
    <text evidence="1">Homodimer.</text>
</comment>
<dbReference type="GO" id="GO:0004848">
    <property type="term" value="F:ureidoglycolate hydrolase activity"/>
    <property type="evidence" value="ECO:0007669"/>
    <property type="project" value="InterPro"/>
</dbReference>
<dbReference type="EMBL" id="UINC01006702">
    <property type="protein sequence ID" value="SVA29124.1"/>
    <property type="molecule type" value="Genomic_DNA"/>
</dbReference>
<dbReference type="Pfam" id="PF04115">
    <property type="entry name" value="Ureidogly_lyase"/>
    <property type="match status" value="1"/>
</dbReference>
<dbReference type="InterPro" id="IPR011051">
    <property type="entry name" value="RmlC_Cupin_sf"/>
</dbReference>
<organism evidence="5">
    <name type="scientific">marine metagenome</name>
    <dbReference type="NCBI Taxonomy" id="408172"/>
    <lineage>
        <taxon>unclassified sequences</taxon>
        <taxon>metagenomes</taxon>
        <taxon>ecological metagenomes</taxon>
    </lineage>
</organism>
<name>A0A381UMB3_9ZZZZ</name>
<evidence type="ECO:0000313" key="5">
    <source>
        <dbReference type="EMBL" id="SVA29124.1"/>
    </source>
</evidence>
<evidence type="ECO:0000256" key="3">
    <source>
        <dbReference type="ARBA" id="ARBA00023239"/>
    </source>
</evidence>
<accession>A0A381UMB3</accession>
<comment type="catalytic activity">
    <reaction evidence="4">
        <text>(S)-ureidoglycolate = urea + glyoxylate</text>
        <dbReference type="Rhea" id="RHEA:11304"/>
        <dbReference type="ChEBI" id="CHEBI:16199"/>
        <dbReference type="ChEBI" id="CHEBI:36655"/>
        <dbReference type="ChEBI" id="CHEBI:57296"/>
        <dbReference type="EC" id="4.3.2.3"/>
    </reaction>
</comment>
<sequence>MKTAPNYLNPEIPSGLKRVTIPIVEATAESLAGYGHIVSDMDEVEIEIVRWPAQGHREVDPDSGDEGGTTEGLFICEWKGDILYGRNSAVSGHYILGYGTEPKKADEHHTRDPKTLLVWHANYHPDGGQCFFPETKKPFVVPLALPGDDINPEDFVCFHFSGHEGLYIHPNVWHEGALGIRGEQRFFDKQGAVHARISVDFAREFKCLLEVSLEQFDPA</sequence>
<protein>
    <recommendedName>
        <fullName evidence="6">Ureidoglycolate hydrolase</fullName>
    </recommendedName>
</protein>
<keyword evidence="3" id="KW-0456">Lyase</keyword>
<dbReference type="SUPFAM" id="SSF51182">
    <property type="entry name" value="RmlC-like cupins"/>
    <property type="match status" value="1"/>
</dbReference>
<dbReference type="GO" id="GO:0000256">
    <property type="term" value="P:allantoin catabolic process"/>
    <property type="evidence" value="ECO:0007669"/>
    <property type="project" value="InterPro"/>
</dbReference>
<keyword evidence="2" id="KW-0659">Purine metabolism</keyword>
<gene>
    <name evidence="5" type="ORF">METZ01_LOCUS81978</name>
</gene>
<dbReference type="Gene3D" id="2.60.120.480">
    <property type="entry name" value="Ureidoglycolate hydrolase"/>
    <property type="match status" value="1"/>
</dbReference>
<dbReference type="InterPro" id="IPR024060">
    <property type="entry name" value="Ureidoglycolate_lyase_dom_sf"/>
</dbReference>
<evidence type="ECO:0008006" key="6">
    <source>
        <dbReference type="Google" id="ProtNLM"/>
    </source>
</evidence>
<dbReference type="GO" id="GO:0050385">
    <property type="term" value="F:ureidoglycolate lyase activity"/>
    <property type="evidence" value="ECO:0007669"/>
    <property type="project" value="UniProtKB-EC"/>
</dbReference>
<proteinExistence type="predicted"/>
<reference evidence="5" key="1">
    <citation type="submission" date="2018-05" db="EMBL/GenBank/DDBJ databases">
        <authorList>
            <person name="Lanie J.A."/>
            <person name="Ng W.-L."/>
            <person name="Kazmierczak K.M."/>
            <person name="Andrzejewski T.M."/>
            <person name="Davidsen T.M."/>
            <person name="Wayne K.J."/>
            <person name="Tettelin H."/>
            <person name="Glass J.I."/>
            <person name="Rusch D."/>
            <person name="Podicherti R."/>
            <person name="Tsui H.-C.T."/>
            <person name="Winkler M.E."/>
        </authorList>
    </citation>
    <scope>NUCLEOTIDE SEQUENCE</scope>
</reference>
<dbReference type="InterPro" id="IPR007247">
    <property type="entry name" value="Ureidogly_lyase"/>
</dbReference>
<dbReference type="AlphaFoldDB" id="A0A381UMB3"/>
<evidence type="ECO:0000256" key="1">
    <source>
        <dbReference type="ARBA" id="ARBA00011738"/>
    </source>
</evidence>
<evidence type="ECO:0000256" key="4">
    <source>
        <dbReference type="ARBA" id="ARBA00047684"/>
    </source>
</evidence>
<dbReference type="GO" id="GO:0006144">
    <property type="term" value="P:purine nucleobase metabolic process"/>
    <property type="evidence" value="ECO:0007669"/>
    <property type="project" value="UniProtKB-KW"/>
</dbReference>